<evidence type="ECO:0000313" key="2">
    <source>
        <dbReference type="EMBL" id="MCS5736482.1"/>
    </source>
</evidence>
<dbReference type="Proteomes" id="UP001165586">
    <property type="component" value="Unassembled WGS sequence"/>
</dbReference>
<keyword evidence="3" id="KW-1185">Reference proteome</keyword>
<name>A0ABT2H9C0_9MICO</name>
<protein>
    <submittedName>
        <fullName evidence="2">Tail fiber domain-containing protein</fullName>
    </submittedName>
</protein>
<dbReference type="RefSeq" id="WP_259542470.1">
    <property type="nucleotide sequence ID" value="NZ_JANLCJ010000037.1"/>
</dbReference>
<proteinExistence type="predicted"/>
<feature type="non-terminal residue" evidence="2">
    <location>
        <position position="1"/>
    </location>
</feature>
<organism evidence="2 3">
    <name type="scientific">Herbiconiux daphne</name>
    <dbReference type="NCBI Taxonomy" id="2970914"/>
    <lineage>
        <taxon>Bacteria</taxon>
        <taxon>Bacillati</taxon>
        <taxon>Actinomycetota</taxon>
        <taxon>Actinomycetes</taxon>
        <taxon>Micrococcales</taxon>
        <taxon>Microbacteriaceae</taxon>
        <taxon>Herbiconiux</taxon>
    </lineage>
</organism>
<dbReference type="Pfam" id="PF13884">
    <property type="entry name" value="Peptidase_S74"/>
    <property type="match status" value="1"/>
</dbReference>
<comment type="caution">
    <text evidence="2">The sequence shown here is derived from an EMBL/GenBank/DDBJ whole genome shotgun (WGS) entry which is preliminary data.</text>
</comment>
<dbReference type="EMBL" id="JANLCJ010000037">
    <property type="protein sequence ID" value="MCS5736482.1"/>
    <property type="molecule type" value="Genomic_DNA"/>
</dbReference>
<dbReference type="InterPro" id="IPR036388">
    <property type="entry name" value="WH-like_DNA-bd_sf"/>
</dbReference>
<dbReference type="PROSITE" id="PS51688">
    <property type="entry name" value="ICA"/>
    <property type="match status" value="1"/>
</dbReference>
<evidence type="ECO:0000313" key="3">
    <source>
        <dbReference type="Proteomes" id="UP001165586"/>
    </source>
</evidence>
<gene>
    <name evidence="2" type="ORF">N1032_22370</name>
</gene>
<dbReference type="InterPro" id="IPR030392">
    <property type="entry name" value="S74_ICA"/>
</dbReference>
<accession>A0ABT2H9C0</accession>
<dbReference type="Gene3D" id="1.10.10.10">
    <property type="entry name" value="Winged helix-like DNA-binding domain superfamily/Winged helix DNA-binding domain"/>
    <property type="match status" value="1"/>
</dbReference>
<evidence type="ECO:0000259" key="1">
    <source>
        <dbReference type="PROSITE" id="PS51688"/>
    </source>
</evidence>
<sequence>KTGGDISSEWNTALEPSLAQNGSSSSIQMNRNGQMKYNCGADGHYFNRTVVSNGAFISTNGAFYARDGNHPAGKEGILQTDGNVKGLSWATSAGVAQYATTWCTTKFAPKTSDIRLKEGVEAISGEDALAMVNKMKPVSYKYKTKDNSSWNTGIIAQDIEKLEPRLITTALETLADGTEIEDAKHVGKMDGIYIAAIQQLTKRIEELEAKLAQK</sequence>
<reference evidence="2" key="1">
    <citation type="submission" date="2022-08" db="EMBL/GenBank/DDBJ databases">
        <authorList>
            <person name="Deng Y."/>
            <person name="Han X.-F."/>
            <person name="Zhang Y.-Q."/>
        </authorList>
    </citation>
    <scope>NUCLEOTIDE SEQUENCE</scope>
    <source>
        <strain evidence="2">CPCC 203386</strain>
    </source>
</reference>
<feature type="domain" description="Peptidase S74" evidence="1">
    <location>
        <begin position="112"/>
        <end position="211"/>
    </location>
</feature>